<evidence type="ECO:0000259" key="2">
    <source>
        <dbReference type="Pfam" id="PF13439"/>
    </source>
</evidence>
<proteinExistence type="predicted"/>
<dbReference type="Proteomes" id="UP000034752">
    <property type="component" value="Unassembled WGS sequence"/>
</dbReference>
<reference evidence="3 4" key="1">
    <citation type="journal article" date="2015" name="Nature">
        <title>rRNA introns, odd ribosomes, and small enigmatic genomes across a large radiation of phyla.</title>
        <authorList>
            <person name="Brown C.T."/>
            <person name="Hug L.A."/>
            <person name="Thomas B.C."/>
            <person name="Sharon I."/>
            <person name="Castelle C.J."/>
            <person name="Singh A."/>
            <person name="Wilkins M.J."/>
            <person name="Williams K.H."/>
            <person name="Banfield J.F."/>
        </authorList>
    </citation>
    <scope>NUCLEOTIDE SEQUENCE [LARGE SCALE GENOMIC DNA]</scope>
</reference>
<dbReference type="Gene3D" id="3.40.50.2000">
    <property type="entry name" value="Glycogen Phosphorylase B"/>
    <property type="match status" value="2"/>
</dbReference>
<sequence>MAKKKISITYVIGDSSLTGAPRHLLSLVTGLDPKEFSVSVILPQGPLAAELNNHRITTFLVPMRSRSDVAAVNAIRKLLIKYDPDIMHAHGQRAGLLARLAVKDLPIKVVYTEHTWTKEFKLDNPLLHWAHIRSMRMLDKITHKTIAVSKAVADFLLSAHITKPDKIQVIYNGIELLSDKPLHSEFELLRKYSLGLKDVVIGTIGSMNIQKDTASLIKAMPRVLKRFPNAKLVIVGSGPLQKYLQRLTQKLKVAEAVVFTGVINNVADILKTFSVFVLCSKSEAFGISILEAMKAHVPIVATKVGGIPEIITSNRNGLLVSPGDSKQLASTIMKLLNDKKLQKKLAVGGYDTLQKFTTTTMVRETEKLYKQLVR</sequence>
<dbReference type="SUPFAM" id="SSF53756">
    <property type="entry name" value="UDP-Glycosyltransferase/glycogen phosphorylase"/>
    <property type="match status" value="1"/>
</dbReference>
<dbReference type="InterPro" id="IPR001296">
    <property type="entry name" value="Glyco_trans_1"/>
</dbReference>
<dbReference type="Pfam" id="PF00534">
    <property type="entry name" value="Glycos_transf_1"/>
    <property type="match status" value="1"/>
</dbReference>
<dbReference type="EMBL" id="LCIJ01000002">
    <property type="protein sequence ID" value="KKT53175.1"/>
    <property type="molecule type" value="Genomic_DNA"/>
</dbReference>
<organism evidence="3 4">
    <name type="scientific">candidate division Kazan bacterium GW2011_GWA1_44_22</name>
    <dbReference type="NCBI Taxonomy" id="1620410"/>
    <lineage>
        <taxon>Bacteria</taxon>
        <taxon>Bacteria division Kazan-3B-28</taxon>
    </lineage>
</organism>
<dbReference type="Pfam" id="PF13439">
    <property type="entry name" value="Glyco_transf_4"/>
    <property type="match status" value="1"/>
</dbReference>
<gene>
    <name evidence="3" type="ORF">VE96_C0002G0019</name>
</gene>
<accession>A0A0G1I1U8</accession>
<feature type="domain" description="Glycosyltransferase subfamily 4-like N-terminal" evidence="2">
    <location>
        <begin position="19"/>
        <end position="175"/>
    </location>
</feature>
<keyword evidence="3" id="KW-0808">Transferase</keyword>
<name>A0A0G1I1U8_UNCK3</name>
<dbReference type="InterPro" id="IPR050194">
    <property type="entry name" value="Glycosyltransferase_grp1"/>
</dbReference>
<dbReference type="PANTHER" id="PTHR45947:SF3">
    <property type="entry name" value="SULFOQUINOVOSYL TRANSFERASE SQD2"/>
    <property type="match status" value="1"/>
</dbReference>
<evidence type="ECO:0000313" key="3">
    <source>
        <dbReference type="EMBL" id="KKT53175.1"/>
    </source>
</evidence>
<evidence type="ECO:0000313" key="4">
    <source>
        <dbReference type="Proteomes" id="UP000034752"/>
    </source>
</evidence>
<comment type="caution">
    <text evidence="3">The sequence shown here is derived from an EMBL/GenBank/DDBJ whole genome shotgun (WGS) entry which is preliminary data.</text>
</comment>
<feature type="domain" description="Glycosyl transferase family 1" evidence="1">
    <location>
        <begin position="190"/>
        <end position="346"/>
    </location>
</feature>
<dbReference type="GO" id="GO:0016757">
    <property type="term" value="F:glycosyltransferase activity"/>
    <property type="evidence" value="ECO:0007669"/>
    <property type="project" value="InterPro"/>
</dbReference>
<dbReference type="CDD" id="cd03801">
    <property type="entry name" value="GT4_PimA-like"/>
    <property type="match status" value="1"/>
</dbReference>
<dbReference type="InterPro" id="IPR028098">
    <property type="entry name" value="Glyco_trans_4-like_N"/>
</dbReference>
<protein>
    <submittedName>
        <fullName evidence="3">Glycosyl transferase group 1</fullName>
    </submittedName>
</protein>
<dbReference type="PANTHER" id="PTHR45947">
    <property type="entry name" value="SULFOQUINOVOSYL TRANSFERASE SQD2"/>
    <property type="match status" value="1"/>
</dbReference>
<dbReference type="AlphaFoldDB" id="A0A0G1I1U8"/>
<evidence type="ECO:0000259" key="1">
    <source>
        <dbReference type="Pfam" id="PF00534"/>
    </source>
</evidence>